<dbReference type="GO" id="GO:0006260">
    <property type="term" value="P:DNA replication"/>
    <property type="evidence" value="ECO:0007669"/>
    <property type="project" value="UniProtKB-KW"/>
</dbReference>
<keyword evidence="9" id="KW-0234">DNA repair</keyword>
<dbReference type="PANTHER" id="PTHR47707:SF1">
    <property type="entry name" value="NUDIX HYDROLASE FAMILY PROTEIN"/>
    <property type="match status" value="1"/>
</dbReference>
<dbReference type="OrthoDB" id="9810648at2"/>
<dbReference type="GO" id="GO:0006281">
    <property type="term" value="P:DNA repair"/>
    <property type="evidence" value="ECO:0007669"/>
    <property type="project" value="UniProtKB-KW"/>
</dbReference>
<dbReference type="PRINTS" id="PR00502">
    <property type="entry name" value="NUDIXFAMILY"/>
</dbReference>
<dbReference type="Pfam" id="PF00293">
    <property type="entry name" value="NUDIX"/>
    <property type="match status" value="1"/>
</dbReference>
<dbReference type="PANTHER" id="PTHR47707">
    <property type="entry name" value="8-OXO-DGTP DIPHOSPHATASE"/>
    <property type="match status" value="1"/>
</dbReference>
<evidence type="ECO:0000256" key="5">
    <source>
        <dbReference type="ARBA" id="ARBA00022723"/>
    </source>
</evidence>
<reference evidence="18 19" key="1">
    <citation type="journal article" date="2011" name="Stand. Genomic Sci.">
        <title>Non-contiguous finished genome sequence of Bacteroides coprosuis type strain (PC139).</title>
        <authorList>
            <person name="Land M."/>
            <person name="Held B."/>
            <person name="Gronow S."/>
            <person name="Abt B."/>
            <person name="Lucas S."/>
            <person name="Del Rio T.G."/>
            <person name="Nolan M."/>
            <person name="Tice H."/>
            <person name="Cheng J.F."/>
            <person name="Pitluck S."/>
            <person name="Liolios K."/>
            <person name="Pagani I."/>
            <person name="Ivanova N."/>
            <person name="Mavromatis K."/>
            <person name="Mikhailova N."/>
            <person name="Pati A."/>
            <person name="Tapia R."/>
            <person name="Han C."/>
            <person name="Goodwin L."/>
            <person name="Chen A."/>
            <person name="Palaniappan K."/>
            <person name="Hauser L."/>
            <person name="Brambilla E.M."/>
            <person name="Rohde M."/>
            <person name="Goker M."/>
            <person name="Detter J.C."/>
            <person name="Woyke T."/>
            <person name="Bristow J."/>
            <person name="Eisen J.A."/>
            <person name="Markowitz V."/>
            <person name="Hugenholtz P."/>
            <person name="Kyrpides N.C."/>
            <person name="Klenk H.P."/>
            <person name="Lapidus A."/>
        </authorList>
    </citation>
    <scope>NUCLEOTIDE SEQUENCE</scope>
    <source>
        <strain evidence="18 19">DSM 18011</strain>
    </source>
</reference>
<evidence type="ECO:0000259" key="17">
    <source>
        <dbReference type="PROSITE" id="PS51462"/>
    </source>
</evidence>
<dbReference type="EC" id="3.6.1.55" evidence="12"/>
<evidence type="ECO:0000256" key="8">
    <source>
        <dbReference type="ARBA" id="ARBA00022842"/>
    </source>
</evidence>
<dbReference type="AlphaFoldDB" id="F3ZRE6"/>
<dbReference type="EMBL" id="CM001167">
    <property type="protein sequence ID" value="EGJ71954.1"/>
    <property type="molecule type" value="Genomic_DNA"/>
</dbReference>
<evidence type="ECO:0000256" key="15">
    <source>
        <dbReference type="ARBA" id="ARBA00041979"/>
    </source>
</evidence>
<keyword evidence="5" id="KW-0479">Metal-binding</keyword>
<dbReference type="PROSITE" id="PS51462">
    <property type="entry name" value="NUDIX"/>
    <property type="match status" value="1"/>
</dbReference>
<accession>F3ZRE6</accession>
<evidence type="ECO:0000256" key="12">
    <source>
        <dbReference type="ARBA" id="ARBA00038905"/>
    </source>
</evidence>
<dbReference type="Gene3D" id="3.90.79.10">
    <property type="entry name" value="Nucleoside Triphosphate Pyrophosphohydrolase"/>
    <property type="match status" value="1"/>
</dbReference>
<dbReference type="InterPro" id="IPR047127">
    <property type="entry name" value="MutT-like"/>
</dbReference>
<dbReference type="eggNOG" id="COG0494">
    <property type="taxonomic scope" value="Bacteria"/>
</dbReference>
<evidence type="ECO:0000256" key="16">
    <source>
        <dbReference type="ARBA" id="ARBA00042798"/>
    </source>
</evidence>
<dbReference type="InterPro" id="IPR020476">
    <property type="entry name" value="Nudix_hydrolase"/>
</dbReference>
<dbReference type="GO" id="GO:0046872">
    <property type="term" value="F:metal ion binding"/>
    <property type="evidence" value="ECO:0007669"/>
    <property type="project" value="UniProtKB-KW"/>
</dbReference>
<dbReference type="Proteomes" id="UP000018439">
    <property type="component" value="Chromosome"/>
</dbReference>
<evidence type="ECO:0000256" key="7">
    <source>
        <dbReference type="ARBA" id="ARBA00022801"/>
    </source>
</evidence>
<sequence>MNQRIEVVGAVIVKEGKVLCTQRSVTMRLPHKWEFPGGKVEAGETLKEALVREIKEELDCVIQVNEKITRTEFDYTKSKIALNTFYCSLKGDDIELLEHEAMKWVAPKELLKLTWAPADIPTVRMIMRQMND</sequence>
<name>F3ZRE6_9BACE</name>
<comment type="catalytic activity">
    <reaction evidence="11">
        <text>8-oxo-GTP + H2O = 8-oxo-GMP + diphosphate + H(+)</text>
        <dbReference type="Rhea" id="RHEA:67616"/>
        <dbReference type="ChEBI" id="CHEBI:15377"/>
        <dbReference type="ChEBI" id="CHEBI:15378"/>
        <dbReference type="ChEBI" id="CHEBI:33019"/>
        <dbReference type="ChEBI" id="CHEBI:143553"/>
        <dbReference type="ChEBI" id="CHEBI:145694"/>
    </reaction>
</comment>
<keyword evidence="7 18" id="KW-0378">Hydrolase</keyword>
<evidence type="ECO:0000256" key="14">
    <source>
        <dbReference type="ARBA" id="ARBA00041592"/>
    </source>
</evidence>
<evidence type="ECO:0000313" key="18">
    <source>
        <dbReference type="EMBL" id="EGJ71954.1"/>
    </source>
</evidence>
<evidence type="ECO:0000313" key="19">
    <source>
        <dbReference type="Proteomes" id="UP000018439"/>
    </source>
</evidence>
<evidence type="ECO:0000256" key="13">
    <source>
        <dbReference type="ARBA" id="ARBA00040794"/>
    </source>
</evidence>
<keyword evidence="6" id="KW-0227">DNA damage</keyword>
<keyword evidence="4" id="KW-0235">DNA replication</keyword>
<comment type="similarity">
    <text evidence="2">Belongs to the Nudix hydrolase family.</text>
</comment>
<dbReference type="GO" id="GO:0008413">
    <property type="term" value="F:8-oxo-7,8-dihydroguanosine triphosphate pyrophosphatase activity"/>
    <property type="evidence" value="ECO:0007669"/>
    <property type="project" value="TreeGrafter"/>
</dbReference>
<evidence type="ECO:0000256" key="1">
    <source>
        <dbReference type="ARBA" id="ARBA00001946"/>
    </source>
</evidence>
<dbReference type="SUPFAM" id="SSF55811">
    <property type="entry name" value="Nudix"/>
    <property type="match status" value="1"/>
</dbReference>
<evidence type="ECO:0000256" key="9">
    <source>
        <dbReference type="ARBA" id="ARBA00023204"/>
    </source>
</evidence>
<dbReference type="InterPro" id="IPR015797">
    <property type="entry name" value="NUDIX_hydrolase-like_dom_sf"/>
</dbReference>
<comment type="catalytic activity">
    <reaction evidence="10">
        <text>8-oxo-dGTP + H2O = 8-oxo-dGMP + diphosphate + H(+)</text>
        <dbReference type="Rhea" id="RHEA:31575"/>
        <dbReference type="ChEBI" id="CHEBI:15377"/>
        <dbReference type="ChEBI" id="CHEBI:15378"/>
        <dbReference type="ChEBI" id="CHEBI:33019"/>
        <dbReference type="ChEBI" id="CHEBI:63224"/>
        <dbReference type="ChEBI" id="CHEBI:77896"/>
        <dbReference type="EC" id="3.6.1.55"/>
    </reaction>
</comment>
<keyword evidence="3" id="KW-0515">Mutator protein</keyword>
<dbReference type="InterPro" id="IPR000086">
    <property type="entry name" value="NUDIX_hydrolase_dom"/>
</dbReference>
<evidence type="ECO:0000256" key="2">
    <source>
        <dbReference type="ARBA" id="ARBA00005582"/>
    </source>
</evidence>
<dbReference type="STRING" id="679937.Bcop_1764"/>
<comment type="cofactor">
    <cofactor evidence="1">
        <name>Mg(2+)</name>
        <dbReference type="ChEBI" id="CHEBI:18420"/>
    </cofactor>
</comment>
<protein>
    <recommendedName>
        <fullName evidence="13">8-oxo-dGTP diphosphatase</fullName>
        <ecNumber evidence="12">3.6.1.55</ecNumber>
    </recommendedName>
    <alternativeName>
        <fullName evidence="16">7,8-dihydro-8-oxoguanine-triphosphatase</fullName>
    </alternativeName>
    <alternativeName>
        <fullName evidence="15">Mutator protein MutT</fullName>
    </alternativeName>
    <alternativeName>
        <fullName evidence="14">dGTP pyrophosphohydrolase</fullName>
    </alternativeName>
</protein>
<dbReference type="CDD" id="cd03425">
    <property type="entry name" value="NUDIX_MutT_NudA_like"/>
    <property type="match status" value="1"/>
</dbReference>
<dbReference type="GO" id="GO:0035539">
    <property type="term" value="F:8-oxo-7,8-dihydrodeoxyguanosine triphosphate pyrophosphatase activity"/>
    <property type="evidence" value="ECO:0007669"/>
    <property type="project" value="UniProtKB-EC"/>
</dbReference>
<evidence type="ECO:0000256" key="3">
    <source>
        <dbReference type="ARBA" id="ARBA00022457"/>
    </source>
</evidence>
<gene>
    <name evidence="18" type="ORF">Bcop_1764</name>
</gene>
<keyword evidence="8" id="KW-0460">Magnesium</keyword>
<evidence type="ECO:0000256" key="11">
    <source>
        <dbReference type="ARBA" id="ARBA00036904"/>
    </source>
</evidence>
<evidence type="ECO:0000256" key="10">
    <source>
        <dbReference type="ARBA" id="ARBA00035861"/>
    </source>
</evidence>
<dbReference type="GO" id="GO:0044716">
    <property type="term" value="F:8-oxo-GDP phosphatase activity"/>
    <property type="evidence" value="ECO:0007669"/>
    <property type="project" value="TreeGrafter"/>
</dbReference>
<feature type="domain" description="Nudix hydrolase" evidence="17">
    <location>
        <begin position="3"/>
        <end position="127"/>
    </location>
</feature>
<keyword evidence="19" id="KW-1185">Reference proteome</keyword>
<dbReference type="HOGENOM" id="CLU_037162_19_3_10"/>
<evidence type="ECO:0000256" key="6">
    <source>
        <dbReference type="ARBA" id="ARBA00022763"/>
    </source>
</evidence>
<evidence type="ECO:0000256" key="4">
    <source>
        <dbReference type="ARBA" id="ARBA00022705"/>
    </source>
</evidence>
<dbReference type="GO" id="GO:0044715">
    <property type="term" value="F:8-oxo-dGDP phosphatase activity"/>
    <property type="evidence" value="ECO:0007669"/>
    <property type="project" value="TreeGrafter"/>
</dbReference>
<proteinExistence type="inferred from homology"/>
<organism evidence="18 19">
    <name type="scientific">Bacteroides coprosuis DSM 18011</name>
    <dbReference type="NCBI Taxonomy" id="679937"/>
    <lineage>
        <taxon>Bacteria</taxon>
        <taxon>Pseudomonadati</taxon>
        <taxon>Bacteroidota</taxon>
        <taxon>Bacteroidia</taxon>
        <taxon>Bacteroidales</taxon>
        <taxon>Bacteroidaceae</taxon>
        <taxon>Bacteroides</taxon>
    </lineage>
</organism>